<protein>
    <submittedName>
        <fullName evidence="5">Acetyl xylan esterase family protein</fullName>
    </submittedName>
</protein>
<dbReference type="Gene3D" id="3.40.50.1820">
    <property type="entry name" value="alpha/beta hydrolase"/>
    <property type="match status" value="1"/>
</dbReference>
<feature type="active site" description="Charge relay system" evidence="1">
    <location>
        <position position="303"/>
    </location>
</feature>
<dbReference type="eggNOG" id="COG3458">
    <property type="taxonomic scope" value="Bacteria"/>
</dbReference>
<dbReference type="InterPro" id="IPR039069">
    <property type="entry name" value="CE7"/>
</dbReference>
<evidence type="ECO:0000313" key="6">
    <source>
        <dbReference type="Proteomes" id="UP000008922"/>
    </source>
</evidence>
<dbReference type="FunCoup" id="E8MZH0">
    <property type="interactions" value="41"/>
</dbReference>
<dbReference type="OrthoDB" id="9770528at2"/>
<dbReference type="InterPro" id="IPR029058">
    <property type="entry name" value="AB_hydrolase_fold"/>
</dbReference>
<dbReference type="PANTHER" id="PTHR40111">
    <property type="entry name" value="CEPHALOSPORIN-C DEACETYLASE"/>
    <property type="match status" value="1"/>
</dbReference>
<dbReference type="SUPFAM" id="SSF53474">
    <property type="entry name" value="alpha/beta-Hydrolases"/>
    <property type="match status" value="1"/>
</dbReference>
<gene>
    <name evidence="5" type="ordered locus">ANT_24920</name>
</gene>
<evidence type="ECO:0000259" key="4">
    <source>
        <dbReference type="Pfam" id="PF05448"/>
    </source>
</evidence>
<feature type="region of interest" description="Disordered" evidence="3">
    <location>
        <begin position="119"/>
        <end position="141"/>
    </location>
</feature>
<dbReference type="Proteomes" id="UP000008922">
    <property type="component" value="Chromosome"/>
</dbReference>
<evidence type="ECO:0000256" key="1">
    <source>
        <dbReference type="PIRSR" id="PIRSR639069-1"/>
    </source>
</evidence>
<dbReference type="Pfam" id="PF05448">
    <property type="entry name" value="AXE1"/>
    <property type="match status" value="1"/>
</dbReference>
<feature type="active site" description="Charge relay system" evidence="1">
    <location>
        <position position="274"/>
    </location>
</feature>
<dbReference type="HOGENOM" id="CLU_054209_1_0_0"/>
<dbReference type="ESTHER" id="anatu-e8mzh0">
    <property type="family name" value="Acetyl-esterase_deacetylase"/>
</dbReference>
<dbReference type="InParanoid" id="E8MZH0"/>
<evidence type="ECO:0000256" key="2">
    <source>
        <dbReference type="PIRSR" id="PIRSR639069-2"/>
    </source>
</evidence>
<sequence length="325" mass="36152">MAFFDLPIEELQTYLPSRGEPEDFDAFWQATLSEARQYPLNARFERVEVGLKTLEAFDVSFSGYGGQTIKGWLLLPVNRQGKLPCVVEYIGYGGGRGSPLNWLLWPSCGYATLVMDTRGQGSSWQPGDTPDPEPEGANPHYPGFMTRGILSPYTYYYRRVFTDAVRAVETAQAHPAVDAERIAITGGSQGGGITLAVAGLCPQVRVAMPDVPFLCHFRRATQLVDTHPYAEIASYCKTHRDKVERVFQTLSYFDGMNFAARARAAALFSVGLMDTICPPSTVYAAYNHYAGFKQMRVYEFNNHEGGGTYQSEAKLAFLHEHLPLE</sequence>
<organism evidence="5 6">
    <name type="scientific">Anaerolinea thermophila (strain DSM 14523 / JCM 11388 / NBRC 100420 / UNI-1)</name>
    <dbReference type="NCBI Taxonomy" id="926569"/>
    <lineage>
        <taxon>Bacteria</taxon>
        <taxon>Bacillati</taxon>
        <taxon>Chloroflexota</taxon>
        <taxon>Anaerolineae</taxon>
        <taxon>Anaerolineales</taxon>
        <taxon>Anaerolineaceae</taxon>
        <taxon>Anaerolinea</taxon>
    </lineage>
</organism>
<name>E8MZH0_ANATU</name>
<keyword evidence="6" id="KW-1185">Reference proteome</keyword>
<feature type="domain" description="Acetyl xylan esterase" evidence="4">
    <location>
        <begin position="1"/>
        <end position="320"/>
    </location>
</feature>
<dbReference type="EMBL" id="AP012029">
    <property type="protein sequence ID" value="BAJ64518.1"/>
    <property type="molecule type" value="Genomic_DNA"/>
</dbReference>
<dbReference type="FunFam" id="3.40.50.1820:FF:000230">
    <property type="entry name" value="Cephalosporin-C deacetylase"/>
    <property type="match status" value="1"/>
</dbReference>
<dbReference type="STRING" id="926569.ANT_24920"/>
<dbReference type="KEGG" id="atm:ANT_24920"/>
<reference evidence="5 6" key="1">
    <citation type="submission" date="2010-12" db="EMBL/GenBank/DDBJ databases">
        <title>Whole genome sequence of Anaerolinea thermophila UNI-1.</title>
        <authorList>
            <person name="Narita-Yamada S."/>
            <person name="Kishi E."/>
            <person name="Watanabe Y."/>
            <person name="Takasaki K."/>
            <person name="Ankai A."/>
            <person name="Oguchi A."/>
            <person name="Fukui S."/>
            <person name="Takahashi M."/>
            <person name="Yashiro I."/>
            <person name="Hosoyama A."/>
            <person name="Sekiguchi Y."/>
            <person name="Hanada S."/>
            <person name="Fujita N."/>
        </authorList>
    </citation>
    <scope>NUCLEOTIDE SEQUENCE [LARGE SCALE GENOMIC DNA]</scope>
    <source>
        <strain evidence="6">DSM 14523 / JCM 11388 / NBRC 100420 / UNI-1</strain>
    </source>
</reference>
<dbReference type="PANTHER" id="PTHR40111:SF1">
    <property type="entry name" value="CEPHALOSPORIN-C DEACETYLASE"/>
    <property type="match status" value="1"/>
</dbReference>
<dbReference type="RefSeq" id="WP_013560873.1">
    <property type="nucleotide sequence ID" value="NC_014960.1"/>
</dbReference>
<proteinExistence type="predicted"/>
<accession>E8MZH0</accession>
<feature type="binding site" evidence="2">
    <location>
        <position position="92"/>
    </location>
    <ligand>
        <name>substrate</name>
    </ligand>
</feature>
<evidence type="ECO:0000313" key="5">
    <source>
        <dbReference type="EMBL" id="BAJ64518.1"/>
    </source>
</evidence>
<dbReference type="GO" id="GO:0005976">
    <property type="term" value="P:polysaccharide metabolic process"/>
    <property type="evidence" value="ECO:0007669"/>
    <property type="project" value="TreeGrafter"/>
</dbReference>
<dbReference type="GO" id="GO:0052689">
    <property type="term" value="F:carboxylic ester hydrolase activity"/>
    <property type="evidence" value="ECO:0007669"/>
    <property type="project" value="TreeGrafter"/>
</dbReference>
<dbReference type="InterPro" id="IPR008391">
    <property type="entry name" value="AXE1_dom"/>
</dbReference>
<feature type="active site" description="Nucleophile" evidence="1">
    <location>
        <position position="188"/>
    </location>
</feature>
<evidence type="ECO:0000256" key="3">
    <source>
        <dbReference type="SAM" id="MobiDB-lite"/>
    </source>
</evidence>
<dbReference type="AlphaFoldDB" id="E8MZH0"/>